<comment type="caution">
    <text evidence="2">The sequence shown here is derived from an EMBL/GenBank/DDBJ whole genome shotgun (WGS) entry which is preliminary data.</text>
</comment>
<feature type="transmembrane region" description="Helical" evidence="1">
    <location>
        <begin position="12"/>
        <end position="34"/>
    </location>
</feature>
<evidence type="ECO:0000313" key="2">
    <source>
        <dbReference type="EMBL" id="TDU87484.1"/>
    </source>
</evidence>
<dbReference type="EMBL" id="SOCE01000001">
    <property type="protein sequence ID" value="TDU87484.1"/>
    <property type="molecule type" value="Genomic_DNA"/>
</dbReference>
<dbReference type="Proteomes" id="UP000295151">
    <property type="component" value="Unassembled WGS sequence"/>
</dbReference>
<protein>
    <submittedName>
        <fullName evidence="2">Uncharacterized protein</fullName>
    </submittedName>
</protein>
<evidence type="ECO:0000313" key="3">
    <source>
        <dbReference type="Proteomes" id="UP000295151"/>
    </source>
</evidence>
<dbReference type="AlphaFoldDB" id="A0A4R7T6K8"/>
<keyword evidence="3" id="KW-1185">Reference proteome</keyword>
<feature type="transmembrane region" description="Helical" evidence="1">
    <location>
        <begin position="99"/>
        <end position="117"/>
    </location>
</feature>
<keyword evidence="1" id="KW-0472">Membrane</keyword>
<name>A0A4R7T6K8_9ACTN</name>
<evidence type="ECO:0000256" key="1">
    <source>
        <dbReference type="SAM" id="Phobius"/>
    </source>
</evidence>
<accession>A0A4R7T6K8</accession>
<feature type="transmembrane region" description="Helical" evidence="1">
    <location>
        <begin position="123"/>
        <end position="148"/>
    </location>
</feature>
<keyword evidence="1" id="KW-1133">Transmembrane helix</keyword>
<feature type="transmembrane region" description="Helical" evidence="1">
    <location>
        <begin position="66"/>
        <end position="87"/>
    </location>
</feature>
<organism evidence="2 3">
    <name type="scientific">Kribbella voronezhensis</name>
    <dbReference type="NCBI Taxonomy" id="2512212"/>
    <lineage>
        <taxon>Bacteria</taxon>
        <taxon>Bacillati</taxon>
        <taxon>Actinomycetota</taxon>
        <taxon>Actinomycetes</taxon>
        <taxon>Propionibacteriales</taxon>
        <taxon>Kribbellaceae</taxon>
        <taxon>Kribbella</taxon>
    </lineage>
</organism>
<keyword evidence="1" id="KW-0812">Transmembrane</keyword>
<gene>
    <name evidence="2" type="ORF">EV138_1007</name>
</gene>
<feature type="transmembrane region" description="Helical" evidence="1">
    <location>
        <begin position="160"/>
        <end position="178"/>
    </location>
</feature>
<sequence length="280" mass="30249">MAGERSQAERWVSFAAGIVAPVTLISGLLFYFGYVSARAQYEYFGIDVDTVGLSTQDYVMRSPQPLLVPLLAFALLAVAALLLHNVIRAHLAVGPLRHARIVATAVLVVGIAGLLAHPLIGDIAYYALVVPVVIGLAAAALGYVSFLTTKARPELGNQHVLLGLLAVVTITCAFWATATTAQYSGRALAKSDAEHLGQFPVVILDTKERLQLRSPGIEETVLRPGAGQTFNFRYRGLRLLVVGENRLFLVPQKWSASDTTFVVPLDGSIRVQFQFQNDPP</sequence>
<dbReference type="OrthoDB" id="4350047at2"/>
<dbReference type="RefSeq" id="WP_133977250.1">
    <property type="nucleotide sequence ID" value="NZ_SOCE01000001.1"/>
</dbReference>
<reference evidence="2 3" key="1">
    <citation type="submission" date="2019-03" db="EMBL/GenBank/DDBJ databases">
        <title>Genomic Encyclopedia of Type Strains, Phase III (KMG-III): the genomes of soil and plant-associated and newly described type strains.</title>
        <authorList>
            <person name="Whitman W."/>
        </authorList>
    </citation>
    <scope>NUCLEOTIDE SEQUENCE [LARGE SCALE GENOMIC DNA]</scope>
    <source>
        <strain evidence="2 3">VKM Ac-2575</strain>
    </source>
</reference>
<proteinExistence type="predicted"/>